<protein>
    <submittedName>
        <fullName evidence="2">Helix-turn-helix domain-containing protein</fullName>
    </submittedName>
</protein>
<dbReference type="Pfam" id="PF18768">
    <property type="entry name" value="RNPP_C"/>
    <property type="match status" value="1"/>
</dbReference>
<dbReference type="Pfam" id="PF01381">
    <property type="entry name" value="HTH_3"/>
    <property type="match status" value="1"/>
</dbReference>
<sequence length="307" mass="36267">MDFSAVGKKIKELRKQIKLSQGELAEGICTQAQISKIEKGDVYPYASTLYLISQRLGVDVNYFFDIGMTPRLDYVEEVIYQLKLARRNMNYTEMYQLVRTEENNPLFTQHTKNHQLLLWHKGIYQYEVKGDVGKAVSLIEEGLALTQINDKMYSEREIEMTSSMGVIYLADRQYEKSYATFQDALLHIKSLPHVSDKTVKTRLYYNFARLLTRMNQYDESIAYCQRAIKWCLEQDQLYLLAELHYQLGYNLELQENYTEACTNMKNSIFLFELQKDDRFPAFIRKKLDSWIEEKKIEDDLTIVHLNR</sequence>
<dbReference type="RefSeq" id="WP_040375192.1">
    <property type="nucleotide sequence ID" value="NZ_CP068053.1"/>
</dbReference>
<dbReference type="InterPro" id="IPR001387">
    <property type="entry name" value="Cro/C1-type_HTH"/>
</dbReference>
<evidence type="ECO:0000259" key="1">
    <source>
        <dbReference type="PROSITE" id="PS50943"/>
    </source>
</evidence>
<dbReference type="SMART" id="SM00028">
    <property type="entry name" value="TPR"/>
    <property type="match status" value="3"/>
</dbReference>
<dbReference type="KEGG" id="ppsr:I6J18_15825"/>
<dbReference type="Gene3D" id="1.25.40.10">
    <property type="entry name" value="Tetratricopeptide repeat domain"/>
    <property type="match status" value="1"/>
</dbReference>
<dbReference type="InterPro" id="IPR010982">
    <property type="entry name" value="Lambda_DNA-bd_dom_sf"/>
</dbReference>
<accession>A0A974NJT8</accession>
<gene>
    <name evidence="2" type="ORF">I6J18_15825</name>
</gene>
<dbReference type="SMART" id="SM00530">
    <property type="entry name" value="HTH_XRE"/>
    <property type="match status" value="1"/>
</dbReference>
<dbReference type="InterPro" id="IPR011990">
    <property type="entry name" value="TPR-like_helical_dom_sf"/>
</dbReference>
<dbReference type="InterPro" id="IPR053163">
    <property type="entry name" value="HTH-type_regulator_Rgg"/>
</dbReference>
<dbReference type="CDD" id="cd00093">
    <property type="entry name" value="HTH_XRE"/>
    <property type="match status" value="1"/>
</dbReference>
<dbReference type="Proteomes" id="UP000595254">
    <property type="component" value="Chromosome"/>
</dbReference>
<name>A0A974NJT8_PERPY</name>
<dbReference type="SUPFAM" id="SSF47413">
    <property type="entry name" value="lambda repressor-like DNA-binding domains"/>
    <property type="match status" value="1"/>
</dbReference>
<dbReference type="PANTHER" id="PTHR37038">
    <property type="entry name" value="TRANSCRIPTIONAL REGULATOR-RELATED"/>
    <property type="match status" value="1"/>
</dbReference>
<feature type="domain" description="HTH cro/C1-type" evidence="1">
    <location>
        <begin position="10"/>
        <end position="63"/>
    </location>
</feature>
<dbReference type="GO" id="GO:0003677">
    <property type="term" value="F:DNA binding"/>
    <property type="evidence" value="ECO:0007669"/>
    <property type="project" value="InterPro"/>
</dbReference>
<organism evidence="2 3">
    <name type="scientific">Peribacillus psychrosaccharolyticus</name>
    <name type="common">Bacillus psychrosaccharolyticus</name>
    <dbReference type="NCBI Taxonomy" id="1407"/>
    <lineage>
        <taxon>Bacteria</taxon>
        <taxon>Bacillati</taxon>
        <taxon>Bacillota</taxon>
        <taxon>Bacilli</taxon>
        <taxon>Bacillales</taxon>
        <taxon>Bacillaceae</taxon>
        <taxon>Peribacillus</taxon>
    </lineage>
</organism>
<proteinExistence type="predicted"/>
<dbReference type="PROSITE" id="PS50943">
    <property type="entry name" value="HTH_CROC1"/>
    <property type="match status" value="1"/>
</dbReference>
<evidence type="ECO:0000313" key="2">
    <source>
        <dbReference type="EMBL" id="QQS99104.1"/>
    </source>
</evidence>
<dbReference type="InterPro" id="IPR041315">
    <property type="entry name" value="PlcR_TPR"/>
</dbReference>
<reference evidence="2 3" key="1">
    <citation type="submission" date="2021-01" db="EMBL/GenBank/DDBJ databases">
        <title>FDA dAtabase for Regulatory Grade micrObial Sequences (FDA-ARGOS): Supporting development and validation of Infectious Disease Dx tests.</title>
        <authorList>
            <person name="Nelson B."/>
            <person name="Plummer A."/>
            <person name="Tallon L."/>
            <person name="Sadzewicz L."/>
            <person name="Zhao X."/>
            <person name="Boylan J."/>
            <person name="Ott S."/>
            <person name="Bowen H."/>
            <person name="Vavikolanu K."/>
            <person name="Mehta A."/>
            <person name="Aluvathingal J."/>
            <person name="Nadendla S."/>
            <person name="Myers T."/>
            <person name="Yan Y."/>
            <person name="Sichtig H."/>
        </authorList>
    </citation>
    <scope>NUCLEOTIDE SEQUENCE [LARGE SCALE GENOMIC DNA]</scope>
    <source>
        <strain evidence="2 3">FDAARGOS_1161</strain>
    </source>
</reference>
<dbReference type="PANTHER" id="PTHR37038:SF14">
    <property type="entry name" value="TRANSCRIPTIONAL ACTIVATOR"/>
    <property type="match status" value="1"/>
</dbReference>
<dbReference type="InterPro" id="IPR019734">
    <property type="entry name" value="TPR_rpt"/>
</dbReference>
<keyword evidence="3" id="KW-1185">Reference proteome</keyword>
<dbReference type="EMBL" id="CP068053">
    <property type="protein sequence ID" value="QQS99104.1"/>
    <property type="molecule type" value="Genomic_DNA"/>
</dbReference>
<dbReference type="SUPFAM" id="SSF48452">
    <property type="entry name" value="TPR-like"/>
    <property type="match status" value="1"/>
</dbReference>
<dbReference type="AlphaFoldDB" id="A0A974NJT8"/>
<evidence type="ECO:0000313" key="3">
    <source>
        <dbReference type="Proteomes" id="UP000595254"/>
    </source>
</evidence>